<evidence type="ECO:0000313" key="4">
    <source>
        <dbReference type="RefSeq" id="XP_019617203.1"/>
    </source>
</evidence>
<dbReference type="RefSeq" id="XP_019617203.1">
    <property type="nucleotide sequence ID" value="XM_019761644.1"/>
</dbReference>
<evidence type="ECO:0000259" key="2">
    <source>
        <dbReference type="Pfam" id="PF25431"/>
    </source>
</evidence>
<accession>A0A6P4XYI1</accession>
<dbReference type="AlphaFoldDB" id="A0A6P4XYI1"/>
<dbReference type="Pfam" id="PF25431">
    <property type="entry name" value="zf-C17orf113"/>
    <property type="match status" value="1"/>
</dbReference>
<sequence length="782" mass="87247">MFEKDVSFDDSVGVWWLAYVEGEGMYCLLCKKHNQINTQNKSDKYARVPSVRFKRSAVTDHGKCNVHTRSSEIECQQKRGSIINKEFEKKQGAHFTAVFKAFSCAYFIARENVANRKFLPLLNFLEGVGVPDVKYFEHRSEGSIKDVFLTIGQTIQKSVIEQIQRSGVFGVLVDDVTDAAALEQMITFVQFVDTDNNRPAVAFLGTKNVLESHESANAEALLENFTELLDACGLEVSDIHGLCSDGASVMLGKKDGFAAKLKRLPGCKKILAFHCVCHKLALACCDTSGDLKAIKDVEEVLLNVWKWLSYSPKRTAAFVKCQLAIKGMAAAKTPSAQQSVCRKLKRACHTRWLSFDQSVKTVYADFWALLQTLSSFKSCPVATGLLKKMKSAKFLGILIIFRNVLPELAQLSKSFQANALNFSVVSPAIDYTKSKLREIEESNIIINQLRQDLDPNDGQFRHTEICLTEAVEVQVAGLTQKYTDALCQNIDRRFQDSLPVVSALSIFDPEALPQPESERFRSYGSEKISVLATHFFEGSEDKQSQLRAEWGKFKYDMHTNLKPQLPKDPQTSGRLCAASATPPTTGSATQWCLERVMELKTSYGHVYPTLVHIAKVALVLPLSNAWPERGASKVKLIKNRLRTRLGGDMLNALLNISINGPPVNSPDSTSMLTSAVKSWFAEKKRHGSKKLAQEIKQQRQQLRIQKTLAQLRQRYGEEAPPQSEEEALMDYQESESQDEDAEMDQLRLLEEADAVSVAKAVMGETPPDSGCDSDSDLDAECF</sequence>
<protein>
    <submittedName>
        <fullName evidence="4">Zinc finger protein 862-like</fullName>
    </submittedName>
</protein>
<feature type="region of interest" description="Disordered" evidence="1">
    <location>
        <begin position="714"/>
        <end position="745"/>
    </location>
</feature>
<feature type="compositionally biased region" description="Acidic residues" evidence="1">
    <location>
        <begin position="723"/>
        <end position="743"/>
    </location>
</feature>
<dbReference type="PANTHER" id="PTHR46880:SF5">
    <property type="entry name" value="DUF4371 DOMAIN-CONTAINING PROTEIN"/>
    <property type="match status" value="1"/>
</dbReference>
<dbReference type="GeneID" id="109464632"/>
<feature type="domain" description="C17orf113 probable zinc finger" evidence="2">
    <location>
        <begin position="16"/>
        <end position="77"/>
    </location>
</feature>
<evidence type="ECO:0000313" key="3">
    <source>
        <dbReference type="Proteomes" id="UP000515135"/>
    </source>
</evidence>
<dbReference type="InterPro" id="IPR012337">
    <property type="entry name" value="RNaseH-like_sf"/>
</dbReference>
<proteinExistence type="predicted"/>
<reference evidence="4" key="1">
    <citation type="submission" date="2025-08" db="UniProtKB">
        <authorList>
            <consortium name="RefSeq"/>
        </authorList>
    </citation>
    <scope>IDENTIFICATION</scope>
    <source>
        <tissue evidence="4">Gonad</tissue>
    </source>
</reference>
<dbReference type="InterPro" id="IPR057456">
    <property type="entry name" value="Znf_C17orf113"/>
</dbReference>
<gene>
    <name evidence="4" type="primary">LOC109464632</name>
</gene>
<dbReference type="PANTHER" id="PTHR46880">
    <property type="entry name" value="RAS-ASSOCIATING DOMAIN-CONTAINING PROTEIN"/>
    <property type="match status" value="1"/>
</dbReference>
<feature type="region of interest" description="Disordered" evidence="1">
    <location>
        <begin position="761"/>
        <end position="782"/>
    </location>
</feature>
<dbReference type="OrthoDB" id="10046039at2759"/>
<keyword evidence="3" id="KW-1185">Reference proteome</keyword>
<dbReference type="KEGG" id="bbel:109464632"/>
<organism evidence="3 4">
    <name type="scientific">Branchiostoma belcheri</name>
    <name type="common">Amphioxus</name>
    <dbReference type="NCBI Taxonomy" id="7741"/>
    <lineage>
        <taxon>Eukaryota</taxon>
        <taxon>Metazoa</taxon>
        <taxon>Chordata</taxon>
        <taxon>Cephalochordata</taxon>
        <taxon>Leptocardii</taxon>
        <taxon>Amphioxiformes</taxon>
        <taxon>Branchiostomatidae</taxon>
        <taxon>Branchiostoma</taxon>
    </lineage>
</organism>
<dbReference type="Proteomes" id="UP000515135">
    <property type="component" value="Unplaced"/>
</dbReference>
<dbReference type="SUPFAM" id="SSF53098">
    <property type="entry name" value="Ribonuclease H-like"/>
    <property type="match status" value="1"/>
</dbReference>
<evidence type="ECO:0000256" key="1">
    <source>
        <dbReference type="SAM" id="MobiDB-lite"/>
    </source>
</evidence>
<name>A0A6P4XYI1_BRABE</name>
<feature type="compositionally biased region" description="Acidic residues" evidence="1">
    <location>
        <begin position="771"/>
        <end position="782"/>
    </location>
</feature>